<dbReference type="GO" id="GO:0005886">
    <property type="term" value="C:plasma membrane"/>
    <property type="evidence" value="ECO:0007669"/>
    <property type="project" value="UniProtKB-SubCell"/>
</dbReference>
<evidence type="ECO:0000256" key="5">
    <source>
        <dbReference type="ARBA" id="ARBA00022989"/>
    </source>
</evidence>
<keyword evidence="6 7" id="KW-0472">Membrane</keyword>
<dbReference type="Proteomes" id="UP000468901">
    <property type="component" value="Unassembled WGS sequence"/>
</dbReference>
<protein>
    <recommendedName>
        <fullName evidence="10">FUSC family protein</fullName>
    </recommendedName>
</protein>
<feature type="transmembrane region" description="Helical" evidence="7">
    <location>
        <begin position="166"/>
        <end position="183"/>
    </location>
</feature>
<reference evidence="8 9" key="1">
    <citation type="submission" date="2019-09" db="EMBL/GenBank/DDBJ databases">
        <title>Parvibaculum sedimenti sp. nov., isolated from sediment.</title>
        <authorList>
            <person name="Wang Y."/>
        </authorList>
    </citation>
    <scope>NUCLEOTIDE SEQUENCE [LARGE SCALE GENOMIC DNA]</scope>
    <source>
        <strain evidence="8 9">HXT-9</strain>
    </source>
</reference>
<comment type="caution">
    <text evidence="8">The sequence shown here is derived from an EMBL/GenBank/DDBJ whole genome shotgun (WGS) entry which is preliminary data.</text>
</comment>
<sequence>MMWVLEKERGGAGVGMSENNLKAQASAAWRFVASRRAEQRFAIRVMVASFLSFMLARTLGLPQGYWVMLTAVIVMQSNIGSSLKAATDRLTGTVVGALGGFLATLVAANGLVAEGLVIALVLGPLAFLSASNPRFKIAPITAIIVVLSRTGHEPAFWLAVERVGEIVLGGFIGVAVALFVLPARAHSDLAERVGAVLALLAEVWKLEIASLDPGADAVLLKTKLQGVNDRLRATVAGAETAGEDMKRERSARIAEYGDTDALLRSLRRFRHDFILVGRATAAAWPETVTAWLQAPLAAVTSTLETQLNAAAAAARNRTAPPSADAFIAAIDAFGNELERLRADPLMTELPPETVGGLFTLGFAFEEMRRELPELGNRLAEFARPAATG</sequence>
<keyword evidence="4 7" id="KW-0812">Transmembrane</keyword>
<evidence type="ECO:0000313" key="8">
    <source>
        <dbReference type="EMBL" id="KAB7741123.1"/>
    </source>
</evidence>
<feature type="transmembrane region" description="Helical" evidence="7">
    <location>
        <begin position="137"/>
        <end position="160"/>
    </location>
</feature>
<keyword evidence="9" id="KW-1185">Reference proteome</keyword>
<keyword evidence="5 7" id="KW-1133">Transmembrane helix</keyword>
<dbReference type="Pfam" id="PF04632">
    <property type="entry name" value="FUSC"/>
    <property type="match status" value="1"/>
</dbReference>
<keyword evidence="3" id="KW-1003">Cell membrane</keyword>
<dbReference type="EMBL" id="WESC01000004">
    <property type="protein sequence ID" value="KAB7741123.1"/>
    <property type="molecule type" value="Genomic_DNA"/>
</dbReference>
<feature type="transmembrane region" description="Helical" evidence="7">
    <location>
        <begin position="41"/>
        <end position="59"/>
    </location>
</feature>
<evidence type="ECO:0000256" key="7">
    <source>
        <dbReference type="SAM" id="Phobius"/>
    </source>
</evidence>
<evidence type="ECO:0008006" key="10">
    <source>
        <dbReference type="Google" id="ProtNLM"/>
    </source>
</evidence>
<evidence type="ECO:0000256" key="3">
    <source>
        <dbReference type="ARBA" id="ARBA00022475"/>
    </source>
</evidence>
<dbReference type="GO" id="GO:0022857">
    <property type="term" value="F:transmembrane transporter activity"/>
    <property type="evidence" value="ECO:0007669"/>
    <property type="project" value="InterPro"/>
</dbReference>
<dbReference type="InterPro" id="IPR006726">
    <property type="entry name" value="PHBA_efflux_AaeB/fusaric-R"/>
</dbReference>
<feature type="transmembrane region" description="Helical" evidence="7">
    <location>
        <begin position="65"/>
        <end position="83"/>
    </location>
</feature>
<dbReference type="PANTHER" id="PTHR30509">
    <property type="entry name" value="P-HYDROXYBENZOIC ACID EFFLUX PUMP SUBUNIT-RELATED"/>
    <property type="match status" value="1"/>
</dbReference>
<evidence type="ECO:0000256" key="1">
    <source>
        <dbReference type="ARBA" id="ARBA00004651"/>
    </source>
</evidence>
<dbReference type="AlphaFoldDB" id="A0A6N6VLJ0"/>
<proteinExistence type="predicted"/>
<gene>
    <name evidence="8" type="ORF">F2P47_05065</name>
</gene>
<name>A0A6N6VLJ0_9HYPH</name>
<evidence type="ECO:0000256" key="6">
    <source>
        <dbReference type="ARBA" id="ARBA00023136"/>
    </source>
</evidence>
<dbReference type="PANTHER" id="PTHR30509:SF9">
    <property type="entry name" value="MULTIDRUG RESISTANCE PROTEIN MDTO"/>
    <property type="match status" value="1"/>
</dbReference>
<evidence type="ECO:0000313" key="9">
    <source>
        <dbReference type="Proteomes" id="UP000468901"/>
    </source>
</evidence>
<keyword evidence="2" id="KW-0813">Transport</keyword>
<evidence type="ECO:0000256" key="4">
    <source>
        <dbReference type="ARBA" id="ARBA00022692"/>
    </source>
</evidence>
<comment type="subcellular location">
    <subcellularLocation>
        <location evidence="1">Cell membrane</location>
        <topology evidence="1">Multi-pass membrane protein</topology>
    </subcellularLocation>
</comment>
<accession>A0A6N6VLJ0</accession>
<organism evidence="8 9">
    <name type="scientific">Parvibaculum sedimenti</name>
    <dbReference type="NCBI Taxonomy" id="2608632"/>
    <lineage>
        <taxon>Bacteria</taxon>
        <taxon>Pseudomonadati</taxon>
        <taxon>Pseudomonadota</taxon>
        <taxon>Alphaproteobacteria</taxon>
        <taxon>Hyphomicrobiales</taxon>
        <taxon>Parvibaculaceae</taxon>
        <taxon>Parvibaculum</taxon>
    </lineage>
</organism>
<evidence type="ECO:0000256" key="2">
    <source>
        <dbReference type="ARBA" id="ARBA00022448"/>
    </source>
</evidence>